<proteinExistence type="inferred from homology"/>
<dbReference type="OrthoDB" id="9799219at2"/>
<keyword evidence="6 7" id="KW-0472">Membrane</keyword>
<dbReference type="InterPro" id="IPR039428">
    <property type="entry name" value="NUOK/Mnh_C1-like"/>
</dbReference>
<evidence type="ECO:0000256" key="1">
    <source>
        <dbReference type="ARBA" id="ARBA00004651"/>
    </source>
</evidence>
<dbReference type="Gene3D" id="1.10.287.3510">
    <property type="match status" value="1"/>
</dbReference>
<feature type="transmembrane region" description="Helical" evidence="7">
    <location>
        <begin position="6"/>
        <end position="23"/>
    </location>
</feature>
<comment type="subcellular location">
    <subcellularLocation>
        <location evidence="1">Cell membrane</location>
        <topology evidence="1">Multi-pass membrane protein</topology>
    </subcellularLocation>
</comment>
<evidence type="ECO:0000256" key="6">
    <source>
        <dbReference type="ARBA" id="ARBA00023136"/>
    </source>
</evidence>
<evidence type="ECO:0000256" key="2">
    <source>
        <dbReference type="ARBA" id="ARBA00010388"/>
    </source>
</evidence>
<gene>
    <name evidence="8" type="ORF">MTUNDRAET4_0790</name>
</gene>
<sequence length="114" mass="11539">MTAATLAGLIGAALVGLGLYGLIVKPQPLRKILAFNLLGSGVFLMFGIMARKGAAAGFPADPVPQAMVITGIVVAFSASALAIALLLRLFQETGRTSLRPTAPPPKPPADGGDT</sequence>
<keyword evidence="5 7" id="KW-1133">Transmembrane helix</keyword>
<reference evidence="8 9" key="1">
    <citation type="submission" date="2019-03" db="EMBL/GenBank/DDBJ databases">
        <authorList>
            <person name="Kox A.R. M."/>
        </authorList>
    </citation>
    <scope>NUCLEOTIDE SEQUENCE [LARGE SCALE GENOMIC DNA]</scope>
    <source>
        <strain evidence="8">MTUNDRAET4 annotated genome</strain>
    </source>
</reference>
<protein>
    <submittedName>
        <fullName evidence="8">NADH-ubiquinone oxidoreductase chain 4L</fullName>
    </submittedName>
</protein>
<dbReference type="RefSeq" id="WP_134487112.1">
    <property type="nucleotide sequence ID" value="NZ_CP139089.1"/>
</dbReference>
<evidence type="ECO:0000313" key="8">
    <source>
        <dbReference type="EMBL" id="VFU07683.1"/>
    </source>
</evidence>
<evidence type="ECO:0000313" key="9">
    <source>
        <dbReference type="Proteomes" id="UP000294360"/>
    </source>
</evidence>
<comment type="similarity">
    <text evidence="2">Belongs to the CPA3 antiporters (TC 2.A.63) subunit C family.</text>
</comment>
<evidence type="ECO:0000256" key="3">
    <source>
        <dbReference type="ARBA" id="ARBA00022475"/>
    </source>
</evidence>
<dbReference type="PANTHER" id="PTHR34583">
    <property type="entry name" value="ANTIPORTER SUBUNIT MNHC2-RELATED"/>
    <property type="match status" value="1"/>
</dbReference>
<keyword evidence="3" id="KW-1003">Cell membrane</keyword>
<keyword evidence="8" id="KW-0830">Ubiquinone</keyword>
<dbReference type="AlphaFoldDB" id="A0A4U8YWG6"/>
<name>A0A4U8YWG6_METTU</name>
<dbReference type="Proteomes" id="UP000294360">
    <property type="component" value="Chromosome"/>
</dbReference>
<accession>A0A4U8YWG6</accession>
<dbReference type="EMBL" id="LR536450">
    <property type="protein sequence ID" value="VFU07683.1"/>
    <property type="molecule type" value="Genomic_DNA"/>
</dbReference>
<dbReference type="Pfam" id="PF00420">
    <property type="entry name" value="Oxidored_q2"/>
    <property type="match status" value="1"/>
</dbReference>
<dbReference type="PANTHER" id="PTHR34583:SF2">
    <property type="entry name" value="ANTIPORTER SUBUNIT MNHC2-RELATED"/>
    <property type="match status" value="1"/>
</dbReference>
<feature type="transmembrane region" description="Helical" evidence="7">
    <location>
        <begin position="35"/>
        <end position="54"/>
    </location>
</feature>
<feature type="transmembrane region" description="Helical" evidence="7">
    <location>
        <begin position="66"/>
        <end position="90"/>
    </location>
</feature>
<dbReference type="KEGG" id="mtun:MTUNDRAET4_0790"/>
<dbReference type="InterPro" id="IPR050601">
    <property type="entry name" value="CPA3_antiporter_subunitC"/>
</dbReference>
<evidence type="ECO:0000256" key="7">
    <source>
        <dbReference type="SAM" id="Phobius"/>
    </source>
</evidence>
<dbReference type="GO" id="GO:0005886">
    <property type="term" value="C:plasma membrane"/>
    <property type="evidence" value="ECO:0007669"/>
    <property type="project" value="UniProtKB-SubCell"/>
</dbReference>
<evidence type="ECO:0000256" key="5">
    <source>
        <dbReference type="ARBA" id="ARBA00022989"/>
    </source>
</evidence>
<keyword evidence="4 7" id="KW-0812">Transmembrane</keyword>
<evidence type="ECO:0000256" key="4">
    <source>
        <dbReference type="ARBA" id="ARBA00022692"/>
    </source>
</evidence>
<organism evidence="8 9">
    <name type="scientific">Methylocella tundrae</name>
    <dbReference type="NCBI Taxonomy" id="227605"/>
    <lineage>
        <taxon>Bacteria</taxon>
        <taxon>Pseudomonadati</taxon>
        <taxon>Pseudomonadota</taxon>
        <taxon>Alphaproteobacteria</taxon>
        <taxon>Hyphomicrobiales</taxon>
        <taxon>Beijerinckiaceae</taxon>
        <taxon>Methylocella</taxon>
    </lineage>
</organism>